<evidence type="ECO:0000256" key="6">
    <source>
        <dbReference type="HAMAP-Rule" id="MF_01634"/>
    </source>
</evidence>
<gene>
    <name evidence="6" type="primary">tgtA</name>
    <name evidence="8" type="ordered locus">Mcup_2018</name>
</gene>
<feature type="binding site" evidence="6">
    <location>
        <position position="276"/>
    </location>
    <ligand>
        <name>Zn(2+)</name>
        <dbReference type="ChEBI" id="CHEBI:29105"/>
    </ligand>
</feature>
<evidence type="ECO:0000256" key="2">
    <source>
        <dbReference type="ARBA" id="ARBA00022679"/>
    </source>
</evidence>
<dbReference type="GO" id="GO:0008270">
    <property type="term" value="F:zinc ion binding"/>
    <property type="evidence" value="ECO:0007669"/>
    <property type="project" value="UniProtKB-UniRule"/>
</dbReference>
<dbReference type="UniPathway" id="UPA00393"/>
<keyword evidence="2 6" id="KW-0808">Transferase</keyword>
<organism evidence="8 9">
    <name type="scientific">Metallosphaera cuprina (strain Ar-4)</name>
    <dbReference type="NCBI Taxonomy" id="1006006"/>
    <lineage>
        <taxon>Archaea</taxon>
        <taxon>Thermoproteota</taxon>
        <taxon>Thermoprotei</taxon>
        <taxon>Sulfolobales</taxon>
        <taxon>Sulfolobaceae</taxon>
        <taxon>Metallosphaera</taxon>
    </lineage>
</organism>
<comment type="catalytic activity">
    <reaction evidence="6">
        <text>guanosine(15) in tRNA + 7-cyano-7-carbaguanine = 7-cyano-7-carbaguanosine(15) in tRNA + guanine</text>
        <dbReference type="Rhea" id="RHEA:43164"/>
        <dbReference type="Rhea" id="RHEA-COMP:10371"/>
        <dbReference type="Rhea" id="RHEA-COMP:10372"/>
        <dbReference type="ChEBI" id="CHEBI:16235"/>
        <dbReference type="ChEBI" id="CHEBI:45075"/>
        <dbReference type="ChEBI" id="CHEBI:74269"/>
        <dbReference type="ChEBI" id="CHEBI:82850"/>
        <dbReference type="EC" id="2.4.2.48"/>
    </reaction>
</comment>
<dbReference type="Gene3D" id="3.40.50.10630">
    <property type="entry name" value="Uracil-DNA glycosylase-like"/>
    <property type="match status" value="1"/>
</dbReference>
<feature type="domain" description="tRNA-guanine(15) transglycosylase-like" evidence="7">
    <location>
        <begin position="13"/>
        <end position="335"/>
    </location>
</feature>
<comment type="similarity">
    <text evidence="6">Belongs to the archaeosine tRNA-ribosyltransferase family.</text>
</comment>
<keyword evidence="5 6" id="KW-0862">Zinc</keyword>
<evidence type="ECO:0000313" key="9">
    <source>
        <dbReference type="Proteomes" id="UP000007812"/>
    </source>
</evidence>
<comment type="pathway">
    <text evidence="6">tRNA modification; archaeosine-tRNA biosynthesis.</text>
</comment>
<dbReference type="InterPro" id="IPR004804">
    <property type="entry name" value="TgtA"/>
</dbReference>
<dbReference type="HOGENOM" id="CLU_030083_0_0_2"/>
<dbReference type="NCBIfam" id="TIGR00432">
    <property type="entry name" value="arcsn_tRNA_tgt"/>
    <property type="match status" value="1"/>
</dbReference>
<dbReference type="SUPFAM" id="SSF51713">
    <property type="entry name" value="tRNA-guanine transglycosylase"/>
    <property type="match status" value="1"/>
</dbReference>
<feature type="binding site" evidence="6">
    <location>
        <position position="274"/>
    </location>
    <ligand>
        <name>Zn(2+)</name>
        <dbReference type="ChEBI" id="CHEBI:29105"/>
    </ligand>
</feature>
<dbReference type="InterPro" id="IPR036511">
    <property type="entry name" value="TGT-like_sf"/>
</dbReference>
<keyword evidence="9" id="KW-1185">Reference proteome</keyword>
<dbReference type="Pfam" id="PF01702">
    <property type="entry name" value="TGT"/>
    <property type="match status" value="1"/>
</dbReference>
<comment type="cofactor">
    <cofactor evidence="6">
        <name>Zn(2+)</name>
        <dbReference type="ChEBI" id="CHEBI:29105"/>
    </cofactor>
    <text evidence="6">Binds 1 zinc ion per subunit.</text>
</comment>
<evidence type="ECO:0000256" key="4">
    <source>
        <dbReference type="ARBA" id="ARBA00022723"/>
    </source>
</evidence>
<feature type="active site" description="Nucleophile" evidence="6">
    <location>
        <position position="85"/>
    </location>
</feature>
<dbReference type="GeneID" id="10494206"/>
<dbReference type="PATRIC" id="fig|1006006.8.peg.2022"/>
<keyword evidence="4 6" id="KW-0479">Metal-binding</keyword>
<evidence type="ECO:0000313" key="8">
    <source>
        <dbReference type="EMBL" id="AEB96120.1"/>
    </source>
</evidence>
<sequence>MIGDFEIKDEDLAARIGVLETKHGKLETPSFFPVVNPLRNDISIKELNSIGFYNFITNAYILKKNNLLNGNIHNKFEENNIIMTDSGAYQILEYGEISQENKDIVSYQVEIKPDIGVFLDVPTGNTDDWNEAKKSVELTLERGREIIEVIRENQDIIWTHPIQGGPFLDLIEYSSKQASKIPEFKMLALGSPTVFMEKYRYSKLIEMIYTAKSNVSRGIPFHLFGGGVPHLIPFAVALGVDTFDSASYILFARDNRYLTRERTYRLEELDYFPCSCPVCSRYTPKELAEMKSGERSKLLAIHNLWKIREEMNAVKQAIREGRLFEYIQQKAYSHPALYNAFKSILKYSRYLEKYDPRVKGSVKGVLLFNSDSIDRPEILRHVEFMKVFVPKKRNALVICGDKLNSPFILDPKVKSILSKNRGTDVFVALPFYGLIPVSTSESFPMSQFEMPEEVDKLTLEKTVSFIQSFLKDKNYEEIKFIECEKSVLSHVMSINTALG</sequence>
<dbReference type="GO" id="GO:0016763">
    <property type="term" value="F:pentosyltransferase activity"/>
    <property type="evidence" value="ECO:0007669"/>
    <property type="project" value="UniProtKB-UniRule"/>
</dbReference>
<dbReference type="NCBIfam" id="TIGR00449">
    <property type="entry name" value="tgt_general"/>
    <property type="match status" value="1"/>
</dbReference>
<dbReference type="AlphaFoldDB" id="F4G243"/>
<dbReference type="EC" id="2.4.2.48" evidence="6"/>
<evidence type="ECO:0000259" key="7">
    <source>
        <dbReference type="Pfam" id="PF01702"/>
    </source>
</evidence>
<dbReference type="HAMAP" id="MF_01634">
    <property type="entry name" value="TgtA_arch"/>
    <property type="match status" value="1"/>
</dbReference>
<keyword evidence="1 6" id="KW-0328">Glycosyltransferase</keyword>
<proteinExistence type="inferred from homology"/>
<reference evidence="8 9" key="1">
    <citation type="journal article" date="2011" name="J. Bacteriol.">
        <title>Complete genome sequence of Metallosphaera cuprina, a metal sulfide-oxidizing archaeon from a hot spring.</title>
        <authorList>
            <person name="Liu L.J."/>
            <person name="You X.Y."/>
            <person name="Zheng H."/>
            <person name="Wang S."/>
            <person name="Jiang C.Y."/>
            <person name="Liu S.J."/>
        </authorList>
    </citation>
    <scope>NUCLEOTIDE SEQUENCE [LARGE SCALE GENOMIC DNA]</scope>
    <source>
        <strain evidence="8 9">Ar-4</strain>
    </source>
</reference>
<dbReference type="GO" id="GO:0005737">
    <property type="term" value="C:cytoplasm"/>
    <property type="evidence" value="ECO:0007669"/>
    <property type="project" value="TreeGrafter"/>
</dbReference>
<accession>F4G243</accession>
<dbReference type="Proteomes" id="UP000007812">
    <property type="component" value="Chromosome"/>
</dbReference>
<dbReference type="InterPro" id="IPR002616">
    <property type="entry name" value="tRNA_ribo_trans-like"/>
</dbReference>
<dbReference type="KEGG" id="mcn:Mcup_2018"/>
<dbReference type="GO" id="GO:0002099">
    <property type="term" value="P:tRNA wobble guanine modification"/>
    <property type="evidence" value="ECO:0007669"/>
    <property type="project" value="TreeGrafter"/>
</dbReference>
<dbReference type="SUPFAM" id="SSF88802">
    <property type="entry name" value="Pre-PUA domain"/>
    <property type="match status" value="1"/>
</dbReference>
<dbReference type="EMBL" id="CP002656">
    <property type="protein sequence ID" value="AEB96120.1"/>
    <property type="molecule type" value="Genomic_DNA"/>
</dbReference>
<dbReference type="eggNOG" id="arCOG00989">
    <property type="taxonomic scope" value="Archaea"/>
</dbReference>
<feature type="binding site" evidence="6">
    <location>
        <position position="279"/>
    </location>
    <ligand>
        <name>Zn(2+)</name>
        <dbReference type="ChEBI" id="CHEBI:29105"/>
    </ligand>
</feature>
<comment type="function">
    <text evidence="6">Exchanges the guanine residue with 7-cyano-7-deazaguanine (preQ0) at position 15 in the dihydrouridine loop (D-loop) of archaeal tRNAs.</text>
</comment>
<evidence type="ECO:0000256" key="5">
    <source>
        <dbReference type="ARBA" id="ARBA00022833"/>
    </source>
</evidence>
<dbReference type="InterPro" id="IPR050076">
    <property type="entry name" value="ArchSynthase1/Queuine_TRR"/>
</dbReference>
<evidence type="ECO:0000256" key="3">
    <source>
        <dbReference type="ARBA" id="ARBA00022694"/>
    </source>
</evidence>
<evidence type="ECO:0000256" key="1">
    <source>
        <dbReference type="ARBA" id="ARBA00022676"/>
    </source>
</evidence>
<dbReference type="STRING" id="1006006.Mcup_2018"/>
<dbReference type="RefSeq" id="WP_013738618.1">
    <property type="nucleotide sequence ID" value="NC_015435.1"/>
</dbReference>
<dbReference type="Gene3D" id="3.20.20.105">
    <property type="entry name" value="Queuine tRNA-ribosyltransferase-like"/>
    <property type="match status" value="1"/>
</dbReference>
<name>F4G243_METCR</name>
<protein>
    <recommendedName>
        <fullName evidence="6">tRNA-guanine(15) transglycosylase</fullName>
        <ecNumber evidence="6">2.4.2.48</ecNumber>
    </recommendedName>
    <alternativeName>
        <fullName evidence="6">7-cyano-7-deazaguanine tRNA-ribosyltransferase</fullName>
    </alternativeName>
    <alternativeName>
        <fullName evidence="6">Archaeal tRNA-guanine transglycosylase</fullName>
    </alternativeName>
</protein>
<comment type="caution">
    <text evidence="6">Lacks conserved residue(s) required for the propagation of feature annotation.</text>
</comment>
<dbReference type="PANTHER" id="PTHR46499">
    <property type="entry name" value="QUEUINE TRNA-RIBOSYLTRANSFERASE"/>
    <property type="match status" value="1"/>
</dbReference>
<feature type="binding site" evidence="6">
    <location>
        <position position="120"/>
    </location>
    <ligand>
        <name>substrate</name>
    </ligand>
</feature>
<dbReference type="PANTHER" id="PTHR46499:SF1">
    <property type="entry name" value="QUEUINE TRNA-RIBOSYLTRANSFERASE"/>
    <property type="match status" value="1"/>
</dbReference>
<keyword evidence="3 6" id="KW-0819">tRNA processing</keyword>